<feature type="region of interest" description="Disordered" evidence="1">
    <location>
        <begin position="132"/>
        <end position="163"/>
    </location>
</feature>
<dbReference type="InterPro" id="IPR025322">
    <property type="entry name" value="PADRE_dom"/>
</dbReference>
<proteinExistence type="predicted"/>
<gene>
    <name evidence="2" type="ORF">ZIOFF_052874</name>
</gene>
<dbReference type="PANTHER" id="PTHR33052">
    <property type="entry name" value="DUF4228 DOMAIN PROTEIN-RELATED"/>
    <property type="match status" value="1"/>
</dbReference>
<dbReference type="AlphaFoldDB" id="A0A8J5FBP0"/>
<sequence>MGACASCNAAAMTEMEETAKVVLPDGGLLEYAHPATAGTVLGKDAAGFFVCDADEMEIGGFVSPVNVGEELCLGQLYFVLPRSVLSYPLPPEDLAALAVKASAALADAARRRGRRAVGPLVFPVDIAYRQRSEKDDRDQLRRRSPREGRRGPKFSPDLVAIPE</sequence>
<dbReference type="Proteomes" id="UP000734854">
    <property type="component" value="Unassembled WGS sequence"/>
</dbReference>
<evidence type="ECO:0000313" key="2">
    <source>
        <dbReference type="EMBL" id="KAG6484359.1"/>
    </source>
</evidence>
<protein>
    <submittedName>
        <fullName evidence="2">Uncharacterized protein</fullName>
    </submittedName>
</protein>
<evidence type="ECO:0000256" key="1">
    <source>
        <dbReference type="SAM" id="MobiDB-lite"/>
    </source>
</evidence>
<feature type="compositionally biased region" description="Basic and acidic residues" evidence="1">
    <location>
        <begin position="132"/>
        <end position="150"/>
    </location>
</feature>
<name>A0A8J5FBP0_ZINOF</name>
<accession>A0A8J5FBP0</accession>
<organism evidence="2 3">
    <name type="scientific">Zingiber officinale</name>
    <name type="common">Ginger</name>
    <name type="synonym">Amomum zingiber</name>
    <dbReference type="NCBI Taxonomy" id="94328"/>
    <lineage>
        <taxon>Eukaryota</taxon>
        <taxon>Viridiplantae</taxon>
        <taxon>Streptophyta</taxon>
        <taxon>Embryophyta</taxon>
        <taxon>Tracheophyta</taxon>
        <taxon>Spermatophyta</taxon>
        <taxon>Magnoliopsida</taxon>
        <taxon>Liliopsida</taxon>
        <taxon>Zingiberales</taxon>
        <taxon>Zingiberaceae</taxon>
        <taxon>Zingiber</taxon>
    </lineage>
</organism>
<keyword evidence="3" id="KW-1185">Reference proteome</keyword>
<dbReference type="EMBL" id="JACMSC010000015">
    <property type="protein sequence ID" value="KAG6484359.1"/>
    <property type="molecule type" value="Genomic_DNA"/>
</dbReference>
<dbReference type="OrthoDB" id="843671at2759"/>
<dbReference type="Pfam" id="PF14009">
    <property type="entry name" value="PADRE"/>
    <property type="match status" value="1"/>
</dbReference>
<comment type="caution">
    <text evidence="2">The sequence shown here is derived from an EMBL/GenBank/DDBJ whole genome shotgun (WGS) entry which is preliminary data.</text>
</comment>
<reference evidence="2 3" key="1">
    <citation type="submission" date="2020-08" db="EMBL/GenBank/DDBJ databases">
        <title>Plant Genome Project.</title>
        <authorList>
            <person name="Zhang R.-G."/>
        </authorList>
    </citation>
    <scope>NUCLEOTIDE SEQUENCE [LARGE SCALE GENOMIC DNA]</scope>
    <source>
        <tissue evidence="2">Rhizome</tissue>
    </source>
</reference>
<evidence type="ECO:0000313" key="3">
    <source>
        <dbReference type="Proteomes" id="UP000734854"/>
    </source>
</evidence>